<dbReference type="InterPro" id="IPR019708">
    <property type="entry name" value="Phage_HP1_Orf24"/>
</dbReference>
<dbReference type="EMBL" id="UGJR01000002">
    <property type="protein sequence ID" value="STR38956.1"/>
    <property type="molecule type" value="Genomic_DNA"/>
</dbReference>
<evidence type="ECO:0000313" key="2">
    <source>
        <dbReference type="EMBL" id="STV71177.1"/>
    </source>
</evidence>
<protein>
    <submittedName>
        <fullName evidence="1">Protein of uncharacterized function (DUF2597)</fullName>
    </submittedName>
</protein>
<dbReference type="Proteomes" id="UP000255050">
    <property type="component" value="Unassembled WGS sequence"/>
</dbReference>
<reference evidence="3 4" key="1">
    <citation type="submission" date="2018-06" db="EMBL/GenBank/DDBJ databases">
        <authorList>
            <consortium name="Pathogen Informatics"/>
            <person name="Doyle S."/>
        </authorList>
    </citation>
    <scope>NUCLEOTIDE SEQUENCE [LARGE SCALE GENOMIC DNA]</scope>
    <source>
        <strain evidence="2 3">NCTC11685</strain>
        <strain evidence="1 4">NCTC11694</strain>
    </source>
</reference>
<dbReference type="Proteomes" id="UP000254863">
    <property type="component" value="Unassembled WGS sequence"/>
</dbReference>
<dbReference type="AlphaFoldDB" id="A0A7H4LS30"/>
<dbReference type="Pfam" id="PF10772">
    <property type="entry name" value="Phage_HP1_Orf24"/>
    <property type="match status" value="1"/>
</dbReference>
<gene>
    <name evidence="2" type="ORF">NCTC11685_00109</name>
    <name evidence="1" type="ORF">NCTC11694_00093</name>
</gene>
<comment type="caution">
    <text evidence="1">The sequence shown here is derived from an EMBL/GenBank/DDBJ whole genome shotgun (WGS) entry which is preliminary data.</text>
</comment>
<organism evidence="1 4">
    <name type="scientific">Klebsiella michiganensis</name>
    <dbReference type="NCBI Taxonomy" id="1134687"/>
    <lineage>
        <taxon>Bacteria</taxon>
        <taxon>Pseudomonadati</taxon>
        <taxon>Pseudomonadota</taxon>
        <taxon>Gammaproteobacteria</taxon>
        <taxon>Enterobacterales</taxon>
        <taxon>Enterobacteriaceae</taxon>
        <taxon>Klebsiella/Raoultella group</taxon>
        <taxon>Klebsiella</taxon>
    </lineage>
</organism>
<evidence type="ECO:0000313" key="3">
    <source>
        <dbReference type="Proteomes" id="UP000254863"/>
    </source>
</evidence>
<evidence type="ECO:0000313" key="1">
    <source>
        <dbReference type="EMBL" id="STR38956.1"/>
    </source>
</evidence>
<proteinExistence type="predicted"/>
<name>A0A7H4LS30_9ENTR</name>
<evidence type="ECO:0000313" key="4">
    <source>
        <dbReference type="Proteomes" id="UP000255050"/>
    </source>
</evidence>
<accession>A0A7H4LS30</accession>
<dbReference type="EMBL" id="UGMS01000001">
    <property type="protein sequence ID" value="STV71177.1"/>
    <property type="molecule type" value="Genomic_DNA"/>
</dbReference>
<sequence>MTQRIGGADFDITVGTELIHVETATLDIEDNGATAQTNGVPDGWVKGDKSASGEMVVSESEFKKLLAQARAAGSWEDLRPADMLFYAKTYSDFVKIEAFGCKFKISSLLNIDSKGGEKSTRTLPFEVTSPDFIHIDGVPYIGPDSLNGITG</sequence>
<dbReference type="RefSeq" id="WP_269776375.1">
    <property type="nucleotide sequence ID" value="NZ_CP114149.1"/>
</dbReference>